<protein>
    <submittedName>
        <fullName evidence="3">Uncharacterized protein</fullName>
    </submittedName>
</protein>
<evidence type="ECO:0000313" key="3">
    <source>
        <dbReference type="EMBL" id="GAW82101.1"/>
    </source>
</evidence>
<feature type="transmembrane region" description="Helical" evidence="2">
    <location>
        <begin position="85"/>
        <end position="105"/>
    </location>
</feature>
<sequence length="161" mass="18199">MLRKGNKGCSNNLVEKASGANECYMEESVVKDGKEEKEEISDEMSDEVTSTASYEETDESKESGGNFGLSDFLSYKENSNVLRKFFIFVLLIILSPIILIVLYKYVFTVYFSVSKDNALLCSLFSVVVYIITLTLFYSYLAFNEGGTIDITVSDTQEKKWK</sequence>
<reference evidence="4" key="1">
    <citation type="submission" date="2017-04" db="EMBL/GenBank/DDBJ databases">
        <title>Plasmodium gonderi genome.</title>
        <authorList>
            <person name="Arisue N."/>
            <person name="Honma H."/>
            <person name="Kawai S."/>
            <person name="Tougan T."/>
            <person name="Tanabe K."/>
            <person name="Horii T."/>
        </authorList>
    </citation>
    <scope>NUCLEOTIDE SEQUENCE [LARGE SCALE GENOMIC DNA]</scope>
    <source>
        <strain evidence="4">ATCC 30045</strain>
    </source>
</reference>
<dbReference type="OrthoDB" id="371622at2759"/>
<keyword evidence="2" id="KW-0472">Membrane</keyword>
<organism evidence="3 4">
    <name type="scientific">Plasmodium gonderi</name>
    <dbReference type="NCBI Taxonomy" id="77519"/>
    <lineage>
        <taxon>Eukaryota</taxon>
        <taxon>Sar</taxon>
        <taxon>Alveolata</taxon>
        <taxon>Apicomplexa</taxon>
        <taxon>Aconoidasida</taxon>
        <taxon>Haemosporida</taxon>
        <taxon>Plasmodiidae</taxon>
        <taxon>Plasmodium</taxon>
        <taxon>Plasmodium (Plasmodium)</taxon>
    </lineage>
</organism>
<proteinExistence type="predicted"/>
<dbReference type="RefSeq" id="XP_028544690.1">
    <property type="nucleotide sequence ID" value="XM_028688889.1"/>
</dbReference>
<name>A0A1Y1JHW2_PLAGO</name>
<dbReference type="OMA" id="WCFKISK"/>
<evidence type="ECO:0000313" key="4">
    <source>
        <dbReference type="Proteomes" id="UP000195521"/>
    </source>
</evidence>
<keyword evidence="2" id="KW-0812">Transmembrane</keyword>
<feature type="region of interest" description="Disordered" evidence="1">
    <location>
        <begin position="29"/>
        <end position="66"/>
    </location>
</feature>
<comment type="caution">
    <text evidence="3">The sequence shown here is derived from an EMBL/GenBank/DDBJ whole genome shotgun (WGS) entry which is preliminary data.</text>
</comment>
<feature type="transmembrane region" description="Helical" evidence="2">
    <location>
        <begin position="117"/>
        <end position="140"/>
    </location>
</feature>
<evidence type="ECO:0000256" key="1">
    <source>
        <dbReference type="SAM" id="MobiDB-lite"/>
    </source>
</evidence>
<dbReference type="GeneID" id="39748833"/>
<dbReference type="Proteomes" id="UP000195521">
    <property type="component" value="Unassembled WGS sequence"/>
</dbReference>
<dbReference type="AlphaFoldDB" id="A0A1Y1JHW2"/>
<gene>
    <name evidence="3" type="ORF">PGO_120930</name>
</gene>
<keyword evidence="2" id="KW-1133">Transmembrane helix</keyword>
<accession>A0A1Y1JHW2</accession>
<dbReference type="EMBL" id="BDQF01000013">
    <property type="protein sequence ID" value="GAW82101.1"/>
    <property type="molecule type" value="Genomic_DNA"/>
</dbReference>
<keyword evidence="4" id="KW-1185">Reference proteome</keyword>
<evidence type="ECO:0000256" key="2">
    <source>
        <dbReference type="SAM" id="Phobius"/>
    </source>
</evidence>